<dbReference type="InterPro" id="IPR029028">
    <property type="entry name" value="Alpha/beta_knot_MTases"/>
</dbReference>
<protein>
    <recommendedName>
        <fullName evidence="5">RNA methyltransferase</fullName>
    </recommendedName>
</protein>
<dbReference type="InParanoid" id="A0A077ZV23"/>
<dbReference type="OrthoDB" id="361029at2759"/>
<sequence length="395" mass="45316">MEYQKRSKRLDSEVSDSSVSQKISKKSKKIKKEKEHKIKNKVIENVVSFEDESDFEVVPQQNEINKKEAKLQAKTEKSRNYFKETKRNFTISVVVPSSIIDNAQSLELKTYLVGQIAKACGQFSVNEIIVFSNDRSSQMKNLPSDGNVTTTEFFVKNLEYIETPQYLRKALFPRHSALRYTGLTNPLEAPHHLKITEWCKYREGVVINRPVSYGKGSWVNIGLPKDCQVDIKIEEGTRVTVKLNENGFDNTKYYSGVVVSQTEPTDEFGYFWGYNVRVAQKFEDIVEQCPFEDGSYDLKIGVSENGETPEFIDYTKYSDFKHALVFFGGLEGIEGIIEQDERTKLSTVAIKKMFDLLVNPLPERGTRTIRTEENILVTLSSLYPKFRQFGAHLQN</sequence>
<dbReference type="Proteomes" id="UP000039865">
    <property type="component" value="Unassembled WGS sequence"/>
</dbReference>
<dbReference type="Gene3D" id="3.40.1280.10">
    <property type="match status" value="1"/>
</dbReference>
<accession>A0A077ZV23</accession>
<evidence type="ECO:0000256" key="2">
    <source>
        <dbReference type="SAM" id="MobiDB-lite"/>
    </source>
</evidence>
<organism evidence="3 4">
    <name type="scientific">Stylonychia lemnae</name>
    <name type="common">Ciliate</name>
    <dbReference type="NCBI Taxonomy" id="5949"/>
    <lineage>
        <taxon>Eukaryota</taxon>
        <taxon>Sar</taxon>
        <taxon>Alveolata</taxon>
        <taxon>Ciliophora</taxon>
        <taxon>Intramacronucleata</taxon>
        <taxon>Spirotrichea</taxon>
        <taxon>Stichotrichia</taxon>
        <taxon>Sporadotrichida</taxon>
        <taxon>Oxytrichidae</taxon>
        <taxon>Stylonychinae</taxon>
        <taxon>Stylonychia</taxon>
    </lineage>
</organism>
<dbReference type="InterPro" id="IPR012340">
    <property type="entry name" value="NA-bd_OB-fold"/>
</dbReference>
<dbReference type="Gene3D" id="2.40.50.140">
    <property type="entry name" value="Nucleic acid-binding proteins"/>
    <property type="match status" value="1"/>
</dbReference>
<dbReference type="Pfam" id="PF02598">
    <property type="entry name" value="Methyltrn_RNA_3"/>
    <property type="match status" value="1"/>
</dbReference>
<gene>
    <name evidence="3" type="primary">Contig7828.g8351</name>
    <name evidence="3" type="ORF">STYLEM_2426</name>
</gene>
<dbReference type="PANTHER" id="PTHR12150:SF13">
    <property type="entry name" value="METHYLTRANSFERASE C9ORF114-RELATED"/>
    <property type="match status" value="1"/>
</dbReference>
<evidence type="ECO:0000313" key="4">
    <source>
        <dbReference type="Proteomes" id="UP000039865"/>
    </source>
</evidence>
<dbReference type="OMA" id="FFPIHKD"/>
<dbReference type="PANTHER" id="PTHR12150">
    <property type="entry name" value="CLASS IV SAM-BINDING METHYLTRANSFERASE-RELATED"/>
    <property type="match status" value="1"/>
</dbReference>
<proteinExistence type="inferred from homology"/>
<dbReference type="FunCoup" id="A0A077ZV23">
    <property type="interactions" value="390"/>
</dbReference>
<evidence type="ECO:0008006" key="5">
    <source>
        <dbReference type="Google" id="ProtNLM"/>
    </source>
</evidence>
<dbReference type="AlphaFoldDB" id="A0A077ZV23"/>
<dbReference type="SUPFAM" id="SSF50249">
    <property type="entry name" value="Nucleic acid-binding proteins"/>
    <property type="match status" value="1"/>
</dbReference>
<keyword evidence="4" id="KW-1185">Reference proteome</keyword>
<dbReference type="InterPro" id="IPR003750">
    <property type="entry name" value="Put_MeTrfase-C9orf114-like"/>
</dbReference>
<comment type="similarity">
    <text evidence="1">Belongs to the class IV-like SAM-binding methyltransferase superfamily.</text>
</comment>
<reference evidence="3 4" key="1">
    <citation type="submission" date="2014-06" db="EMBL/GenBank/DDBJ databases">
        <authorList>
            <person name="Swart Estienne"/>
        </authorList>
    </citation>
    <scope>NUCLEOTIDE SEQUENCE [LARGE SCALE GENOMIC DNA]</scope>
    <source>
        <strain evidence="3 4">130c</strain>
    </source>
</reference>
<dbReference type="CDD" id="cd18086">
    <property type="entry name" value="HsC9orf114-like"/>
    <property type="match status" value="1"/>
</dbReference>
<feature type="region of interest" description="Disordered" evidence="2">
    <location>
        <begin position="1"/>
        <end position="34"/>
    </location>
</feature>
<dbReference type="InterPro" id="IPR029026">
    <property type="entry name" value="tRNA_m1G_MTases_N"/>
</dbReference>
<name>A0A077ZV23_STYLE</name>
<dbReference type="EMBL" id="CCKQ01002359">
    <property type="protein sequence ID" value="CDW73449.1"/>
    <property type="molecule type" value="Genomic_DNA"/>
</dbReference>
<evidence type="ECO:0000313" key="3">
    <source>
        <dbReference type="EMBL" id="CDW73449.1"/>
    </source>
</evidence>
<dbReference type="SUPFAM" id="SSF75217">
    <property type="entry name" value="alpha/beta knot"/>
    <property type="match status" value="1"/>
</dbReference>
<evidence type="ECO:0000256" key="1">
    <source>
        <dbReference type="ARBA" id="ARBA00009841"/>
    </source>
</evidence>